<dbReference type="EMBL" id="BMOD01000054">
    <property type="protein sequence ID" value="GGJ59699.1"/>
    <property type="molecule type" value="Genomic_DNA"/>
</dbReference>
<comment type="caution">
    <text evidence="2">The sequence shown here is derived from an EMBL/GenBank/DDBJ whole genome shotgun (WGS) entry which is preliminary data.</text>
</comment>
<keyword evidence="3" id="KW-1185">Reference proteome</keyword>
<proteinExistence type="predicted"/>
<keyword evidence="1" id="KW-1133">Transmembrane helix</keyword>
<accession>A0ABQ2DJH8</accession>
<keyword evidence="1" id="KW-0812">Transmembrane</keyword>
<dbReference type="RefSeq" id="WP_189009501.1">
    <property type="nucleotide sequence ID" value="NZ_BMOD01000054.1"/>
</dbReference>
<organism evidence="2 3">
    <name type="scientific">Deinococcus roseus</name>
    <dbReference type="NCBI Taxonomy" id="392414"/>
    <lineage>
        <taxon>Bacteria</taxon>
        <taxon>Thermotogati</taxon>
        <taxon>Deinococcota</taxon>
        <taxon>Deinococci</taxon>
        <taxon>Deinococcales</taxon>
        <taxon>Deinococcaceae</taxon>
        <taxon>Deinococcus</taxon>
    </lineage>
</organism>
<keyword evidence="1" id="KW-0472">Membrane</keyword>
<reference evidence="3" key="1">
    <citation type="journal article" date="2019" name="Int. J. Syst. Evol. Microbiol.">
        <title>The Global Catalogue of Microorganisms (GCM) 10K type strain sequencing project: providing services to taxonomists for standard genome sequencing and annotation.</title>
        <authorList>
            <consortium name="The Broad Institute Genomics Platform"/>
            <consortium name="The Broad Institute Genome Sequencing Center for Infectious Disease"/>
            <person name="Wu L."/>
            <person name="Ma J."/>
        </authorList>
    </citation>
    <scope>NUCLEOTIDE SEQUENCE [LARGE SCALE GENOMIC DNA]</scope>
    <source>
        <strain evidence="3">JCM 14370</strain>
    </source>
</reference>
<evidence type="ECO:0000313" key="2">
    <source>
        <dbReference type="EMBL" id="GGJ59699.1"/>
    </source>
</evidence>
<feature type="transmembrane region" description="Helical" evidence="1">
    <location>
        <begin position="126"/>
        <end position="146"/>
    </location>
</feature>
<evidence type="ECO:0008006" key="4">
    <source>
        <dbReference type="Google" id="ProtNLM"/>
    </source>
</evidence>
<name>A0ABQ2DJH8_9DEIO</name>
<feature type="transmembrane region" description="Helical" evidence="1">
    <location>
        <begin position="98"/>
        <end position="120"/>
    </location>
</feature>
<dbReference type="Proteomes" id="UP000632222">
    <property type="component" value="Unassembled WGS sequence"/>
</dbReference>
<gene>
    <name evidence="2" type="ORF">GCM10008938_52280</name>
</gene>
<evidence type="ECO:0000313" key="3">
    <source>
        <dbReference type="Proteomes" id="UP000632222"/>
    </source>
</evidence>
<evidence type="ECO:0000256" key="1">
    <source>
        <dbReference type="SAM" id="Phobius"/>
    </source>
</evidence>
<sequence length="206" mass="23239">MTRTTQVHRLLSDPDRQEVLTVTVQGHPGRQVMLLELLTRYQHQTGPGMLNGATLVFPAPDGTPVAVVRPADNAAFLEAYFKQHLQAARVHLKRQQALTANLVLSVLAVLLLVASVVYQSVSPSPWLLGLAAIFLVVFVALQVLEVRRRKIPAFRRRFLFEAAEDLVWLSQQPELPLADLIRLYLAHKHITVERWNSGQMPYPEEE</sequence>
<protein>
    <recommendedName>
        <fullName evidence="4">DUF2207 domain-containing protein</fullName>
    </recommendedName>
</protein>